<evidence type="ECO:0000313" key="1">
    <source>
        <dbReference type="EMBL" id="EEH37663.2"/>
    </source>
</evidence>
<dbReference type="HOGENOM" id="CLU_2441461_0_0_1"/>
<sequence length="90" mass="9985">MFNVDDHGKQAKVTPSLVNCICMWVQAALGSGRDRANAVLPVPPKSMELIKQRERRLGDKSNGRAALNSRLTATPQYRRNVISSYPLSTM</sequence>
<keyword evidence="2" id="KW-1185">Reference proteome</keyword>
<gene>
    <name evidence="1" type="ORF">PAAG_08081</name>
</gene>
<proteinExistence type="predicted"/>
<dbReference type="Proteomes" id="UP000002059">
    <property type="component" value="Partially assembled WGS sequence"/>
</dbReference>
<reference evidence="1 2" key="1">
    <citation type="journal article" date="2011" name="PLoS Genet.">
        <title>Comparative genomic analysis of human fungal pathogens causing paracoccidioidomycosis.</title>
        <authorList>
            <person name="Desjardins C.A."/>
            <person name="Champion M.D."/>
            <person name="Holder J.W."/>
            <person name="Muszewska A."/>
            <person name="Goldberg J."/>
            <person name="Bailao A.M."/>
            <person name="Brigido M.M."/>
            <person name="Ferreira M.E."/>
            <person name="Garcia A.M."/>
            <person name="Grynberg M."/>
            <person name="Gujja S."/>
            <person name="Heiman D.I."/>
            <person name="Henn M.R."/>
            <person name="Kodira C.D."/>
            <person name="Leon-Narvaez H."/>
            <person name="Longo L.V."/>
            <person name="Ma L.J."/>
            <person name="Malavazi I."/>
            <person name="Matsuo A.L."/>
            <person name="Morais F.V."/>
            <person name="Pereira M."/>
            <person name="Rodriguez-Brito S."/>
            <person name="Sakthikumar S."/>
            <person name="Salem-Izacc S.M."/>
            <person name="Sykes S.M."/>
            <person name="Teixeira M.M."/>
            <person name="Vallejo M.C."/>
            <person name="Walter M.E."/>
            <person name="Yandava C."/>
            <person name="Young S."/>
            <person name="Zeng Q."/>
            <person name="Zucker J."/>
            <person name="Felipe M.S."/>
            <person name="Goldman G.H."/>
            <person name="Haas B.J."/>
            <person name="McEwen J.G."/>
            <person name="Nino-Vega G."/>
            <person name="Puccia R."/>
            <person name="San-Blas G."/>
            <person name="Soares C.M."/>
            <person name="Birren B.W."/>
            <person name="Cuomo C.A."/>
        </authorList>
    </citation>
    <scope>NUCLEOTIDE SEQUENCE [LARGE SCALE GENOMIC DNA]</scope>
    <source>
        <strain evidence="2">ATCC MYA-826 / Pb01</strain>
    </source>
</reference>
<dbReference type="KEGG" id="pbl:PAAG_08081"/>
<evidence type="ECO:0000313" key="2">
    <source>
        <dbReference type="Proteomes" id="UP000002059"/>
    </source>
</evidence>
<name>C1HBE0_PARBA</name>
<dbReference type="VEuPathDB" id="FungiDB:PAAG_08081"/>
<dbReference type="RefSeq" id="XP_002790014.2">
    <property type="nucleotide sequence ID" value="XM_002789968.2"/>
</dbReference>
<dbReference type="GeneID" id="9093227"/>
<accession>C1HBE0</accession>
<dbReference type="EMBL" id="KN294020">
    <property type="protein sequence ID" value="EEH37663.2"/>
    <property type="molecule type" value="Genomic_DNA"/>
</dbReference>
<organism evidence="1 2">
    <name type="scientific">Paracoccidioides lutzii (strain ATCC MYA-826 / Pb01)</name>
    <name type="common">Paracoccidioides brasiliensis</name>
    <dbReference type="NCBI Taxonomy" id="502779"/>
    <lineage>
        <taxon>Eukaryota</taxon>
        <taxon>Fungi</taxon>
        <taxon>Dikarya</taxon>
        <taxon>Ascomycota</taxon>
        <taxon>Pezizomycotina</taxon>
        <taxon>Eurotiomycetes</taxon>
        <taxon>Eurotiomycetidae</taxon>
        <taxon>Onygenales</taxon>
        <taxon>Ajellomycetaceae</taxon>
        <taxon>Paracoccidioides</taxon>
    </lineage>
</organism>
<dbReference type="AlphaFoldDB" id="C1HBE0"/>
<protein>
    <submittedName>
        <fullName evidence="1">Uncharacterized protein</fullName>
    </submittedName>
</protein>